<evidence type="ECO:0000313" key="1">
    <source>
        <dbReference type="EMBL" id="GEO28736.1"/>
    </source>
</evidence>
<sequence length="145" mass="14661">MSTAVSDALLEPTRRPVAVATLTDVIDAEVSEKSGLGGAAVKAGYAAAKKLGGNFVTSATDRLLPQFASALDPFWATKGEQPFGAHLAAQPEAAADALLAVTDAKAANTSHGSAAKVYGSLRGKAKDHVVAALPRLGAAVERLVP</sequence>
<dbReference type="InterPro" id="IPR054211">
    <property type="entry name" value="DUF6918"/>
</dbReference>
<dbReference type="EMBL" id="BJYX01000002">
    <property type="protein sequence ID" value="GEO28736.1"/>
    <property type="molecule type" value="Genomic_DNA"/>
</dbReference>
<dbReference type="Pfam" id="PF21893">
    <property type="entry name" value="DUF6918"/>
    <property type="match status" value="1"/>
</dbReference>
<keyword evidence="2" id="KW-1185">Reference proteome</keyword>
<reference evidence="1 2" key="1">
    <citation type="submission" date="2019-07" db="EMBL/GenBank/DDBJ databases">
        <title>Whole genome shotgun sequence of Terrabacter aerolatus NBRC 106305.</title>
        <authorList>
            <person name="Hosoyama A."/>
            <person name="Uohara A."/>
            <person name="Ohji S."/>
            <person name="Ichikawa N."/>
        </authorList>
    </citation>
    <scope>NUCLEOTIDE SEQUENCE [LARGE SCALE GENOMIC DNA]</scope>
    <source>
        <strain evidence="1 2">NBRC 106305</strain>
    </source>
</reference>
<protein>
    <submittedName>
        <fullName evidence="1">Uncharacterized protein</fullName>
    </submittedName>
</protein>
<evidence type="ECO:0000313" key="2">
    <source>
        <dbReference type="Proteomes" id="UP000321534"/>
    </source>
</evidence>
<dbReference type="AlphaFoldDB" id="A0A512CX05"/>
<proteinExistence type="predicted"/>
<dbReference type="RefSeq" id="WP_186815016.1">
    <property type="nucleotide sequence ID" value="NZ_BAAARO010000021.1"/>
</dbReference>
<organism evidence="1 2">
    <name type="scientific">Terrabacter aerolatus</name>
    <dbReference type="NCBI Taxonomy" id="422442"/>
    <lineage>
        <taxon>Bacteria</taxon>
        <taxon>Bacillati</taxon>
        <taxon>Actinomycetota</taxon>
        <taxon>Actinomycetes</taxon>
        <taxon>Micrococcales</taxon>
        <taxon>Intrasporangiaceae</taxon>
        <taxon>Terrabacter</taxon>
    </lineage>
</organism>
<name>A0A512CX05_9MICO</name>
<accession>A0A512CX05</accession>
<gene>
    <name evidence="1" type="ORF">TAE01_05460</name>
</gene>
<comment type="caution">
    <text evidence="1">The sequence shown here is derived from an EMBL/GenBank/DDBJ whole genome shotgun (WGS) entry which is preliminary data.</text>
</comment>
<dbReference type="Proteomes" id="UP000321534">
    <property type="component" value="Unassembled WGS sequence"/>
</dbReference>